<organism evidence="3 4">
    <name type="scientific">Anaerosporobacter mobilis DSM 15930</name>
    <dbReference type="NCBI Taxonomy" id="1120996"/>
    <lineage>
        <taxon>Bacteria</taxon>
        <taxon>Bacillati</taxon>
        <taxon>Bacillota</taxon>
        <taxon>Clostridia</taxon>
        <taxon>Lachnospirales</taxon>
        <taxon>Lachnospiraceae</taxon>
        <taxon>Anaerosporobacter</taxon>
    </lineage>
</organism>
<name>A0A1M7I5V2_9FIRM</name>
<dbReference type="Gene3D" id="3.30.565.10">
    <property type="entry name" value="Histidine kinase-like ATPase, C-terminal domain"/>
    <property type="match status" value="1"/>
</dbReference>
<dbReference type="AlphaFoldDB" id="A0A1M7I5V2"/>
<proteinExistence type="predicted"/>
<gene>
    <name evidence="3" type="ORF">SAMN02746066_01671</name>
</gene>
<dbReference type="Proteomes" id="UP000184038">
    <property type="component" value="Unassembled WGS sequence"/>
</dbReference>
<keyword evidence="4" id="KW-1185">Reference proteome</keyword>
<evidence type="ECO:0000259" key="2">
    <source>
        <dbReference type="Pfam" id="PF02518"/>
    </source>
</evidence>
<reference evidence="3 4" key="1">
    <citation type="submission" date="2016-11" db="EMBL/GenBank/DDBJ databases">
        <authorList>
            <person name="Jaros S."/>
            <person name="Januszkiewicz K."/>
            <person name="Wedrychowicz H."/>
        </authorList>
    </citation>
    <scope>NUCLEOTIDE SEQUENCE [LARGE SCALE GENOMIC DNA]</scope>
    <source>
        <strain evidence="3 4">DSM 15930</strain>
    </source>
</reference>
<dbReference type="STRING" id="1120996.SAMN02746066_01671"/>
<evidence type="ECO:0000313" key="4">
    <source>
        <dbReference type="Proteomes" id="UP000184038"/>
    </source>
</evidence>
<feature type="domain" description="Histidine kinase/HSP90-like ATPase" evidence="2">
    <location>
        <begin position="364"/>
        <end position="454"/>
    </location>
</feature>
<keyword evidence="3" id="KW-0418">Kinase</keyword>
<sequence length="469" mass="54365">MKDENLVEYTNVGAFKLKIYYLKSAKSTVEIIRDFQVRVRKKMLNDFSGIKIYRDDFKVRPYGDDGAFYDWIDLSKRVQSSPAAASHEKGNWRVSPNQLIGSVSISRITNPKLEDTANREGMSINSEYNAFVKLLEGIIAKFEYDRQYPLREYAAWKNEKEKAHEDRRQKIYEQVMKEQADKEEREKLKKNDDSSEADTKDKQEKKGEDYTKDDLKDVIYSIGKKKDYEMTVNQLLMVLSSAGVMAQTFAHEISRIATNLGSRGQHLKESINLLLDYKPYIGDEDFNPYDMLEELSSTDILLSEWVNLIMDCVNKENFHTQEVFINEFLVHIVEKWSTLLARKHIRIEDINCSEDIKLSLPIVDLHLLLNNFLLNSAYFLEECEGERIIKFKVYKEGQKIYLDMENNGPELAKENLQNPDIVLDATVSSKFGGTGLGLWVARESVERNDGRLQVIPISSGFMLRAYWKS</sequence>
<dbReference type="SUPFAM" id="SSF55874">
    <property type="entry name" value="ATPase domain of HSP90 chaperone/DNA topoisomerase II/histidine kinase"/>
    <property type="match status" value="1"/>
</dbReference>
<accession>A0A1M7I5V2</accession>
<dbReference type="Pfam" id="PF02518">
    <property type="entry name" value="HATPase_c"/>
    <property type="match status" value="1"/>
</dbReference>
<dbReference type="InterPro" id="IPR036890">
    <property type="entry name" value="HATPase_C_sf"/>
</dbReference>
<evidence type="ECO:0000313" key="3">
    <source>
        <dbReference type="EMBL" id="SHM36009.1"/>
    </source>
</evidence>
<dbReference type="EMBL" id="FRCP01000009">
    <property type="protein sequence ID" value="SHM36009.1"/>
    <property type="molecule type" value="Genomic_DNA"/>
</dbReference>
<protein>
    <submittedName>
        <fullName evidence="3">Histidine kinase-, DNA gyrase B-, and HSP90-like ATPase</fullName>
    </submittedName>
</protein>
<evidence type="ECO:0000256" key="1">
    <source>
        <dbReference type="SAM" id="MobiDB-lite"/>
    </source>
</evidence>
<keyword evidence="3" id="KW-0808">Transferase</keyword>
<dbReference type="InterPro" id="IPR003594">
    <property type="entry name" value="HATPase_dom"/>
</dbReference>
<dbReference type="GO" id="GO:0016301">
    <property type="term" value="F:kinase activity"/>
    <property type="evidence" value="ECO:0007669"/>
    <property type="project" value="UniProtKB-KW"/>
</dbReference>
<feature type="region of interest" description="Disordered" evidence="1">
    <location>
        <begin position="178"/>
        <end position="208"/>
    </location>
</feature>